<keyword evidence="2" id="KW-1185">Reference proteome</keyword>
<gene>
    <name evidence="1" type="ORF">DJ017_08755</name>
</gene>
<sequence>MAELQKFSFDTVFDADGGIAFQAPRPKRTFSAEEVEQIRRKAFAEGEQAAHASIAAQQQLALAGVAAACHQALPKLAEVAHEHRVTSARLSLACARAIAGAALDRFPEAPLQAALASLSQEIEAAPRLVVTAAPDLAERIQGVLSELAGAAGYAGAIQVKPDAGLPTHAFGLDFGDGQAAFDPEAAAARVTAALEEALAAEGLHAEPLIPGAQTEPEG</sequence>
<keyword evidence="1" id="KW-0969">Cilium</keyword>
<reference evidence="2" key="1">
    <citation type="submission" date="2018-05" db="EMBL/GenBank/DDBJ databases">
        <authorList>
            <person name="Li X."/>
        </authorList>
    </citation>
    <scope>NUCLEOTIDE SEQUENCE [LARGE SCALE GENOMIC DNA]</scope>
    <source>
        <strain evidence="2">LX32</strain>
    </source>
</reference>
<keyword evidence="1" id="KW-0966">Cell projection</keyword>
<dbReference type="EMBL" id="QFYQ01000001">
    <property type="protein sequence ID" value="RAK54606.1"/>
    <property type="molecule type" value="Genomic_DNA"/>
</dbReference>
<protein>
    <submittedName>
        <fullName evidence="1">Flagellar assembly protein FliH</fullName>
    </submittedName>
</protein>
<proteinExistence type="predicted"/>
<dbReference type="NCBIfam" id="NF004693">
    <property type="entry name" value="PRK06032.1-4"/>
    <property type="match status" value="1"/>
</dbReference>
<name>A0A328AKP6_9CAUL</name>
<evidence type="ECO:0000313" key="2">
    <source>
        <dbReference type="Proteomes" id="UP000249254"/>
    </source>
</evidence>
<organism evidence="1 2">
    <name type="scientific">Phenylobacterium soli</name>
    <dbReference type="NCBI Taxonomy" id="2170551"/>
    <lineage>
        <taxon>Bacteria</taxon>
        <taxon>Pseudomonadati</taxon>
        <taxon>Pseudomonadota</taxon>
        <taxon>Alphaproteobacteria</taxon>
        <taxon>Caulobacterales</taxon>
        <taxon>Caulobacteraceae</taxon>
        <taxon>Phenylobacterium</taxon>
    </lineage>
</organism>
<dbReference type="Proteomes" id="UP000249254">
    <property type="component" value="Unassembled WGS sequence"/>
</dbReference>
<dbReference type="AlphaFoldDB" id="A0A328AKP6"/>
<accession>A0A328AKP6</accession>
<comment type="caution">
    <text evidence="1">The sequence shown here is derived from an EMBL/GenBank/DDBJ whole genome shotgun (WGS) entry which is preliminary data.</text>
</comment>
<keyword evidence="1" id="KW-0282">Flagellum</keyword>
<dbReference type="OrthoDB" id="7173054at2"/>
<dbReference type="RefSeq" id="WP_111528357.1">
    <property type="nucleotide sequence ID" value="NZ_JBHRSG010000004.1"/>
</dbReference>
<evidence type="ECO:0000313" key="1">
    <source>
        <dbReference type="EMBL" id="RAK54606.1"/>
    </source>
</evidence>